<dbReference type="Proteomes" id="UP000729402">
    <property type="component" value="Unassembled WGS sequence"/>
</dbReference>
<keyword evidence="1" id="KW-0472">Membrane</keyword>
<gene>
    <name evidence="2" type="ORF">GUJ93_ZPchr0004g40264</name>
</gene>
<evidence type="ECO:0000313" key="3">
    <source>
        <dbReference type="Proteomes" id="UP000729402"/>
    </source>
</evidence>
<organism evidence="2 3">
    <name type="scientific">Zizania palustris</name>
    <name type="common">Northern wild rice</name>
    <dbReference type="NCBI Taxonomy" id="103762"/>
    <lineage>
        <taxon>Eukaryota</taxon>
        <taxon>Viridiplantae</taxon>
        <taxon>Streptophyta</taxon>
        <taxon>Embryophyta</taxon>
        <taxon>Tracheophyta</taxon>
        <taxon>Spermatophyta</taxon>
        <taxon>Magnoliopsida</taxon>
        <taxon>Liliopsida</taxon>
        <taxon>Poales</taxon>
        <taxon>Poaceae</taxon>
        <taxon>BOP clade</taxon>
        <taxon>Oryzoideae</taxon>
        <taxon>Oryzeae</taxon>
        <taxon>Zizaniinae</taxon>
        <taxon>Zizania</taxon>
    </lineage>
</organism>
<protein>
    <submittedName>
        <fullName evidence="2">Uncharacterized protein</fullName>
    </submittedName>
</protein>
<evidence type="ECO:0000256" key="1">
    <source>
        <dbReference type="SAM" id="Phobius"/>
    </source>
</evidence>
<proteinExistence type="predicted"/>
<comment type="caution">
    <text evidence="2">The sequence shown here is derived from an EMBL/GenBank/DDBJ whole genome shotgun (WGS) entry which is preliminary data.</text>
</comment>
<feature type="transmembrane region" description="Helical" evidence="1">
    <location>
        <begin position="84"/>
        <end position="105"/>
    </location>
</feature>
<keyword evidence="1" id="KW-1133">Transmembrane helix</keyword>
<keyword evidence="3" id="KW-1185">Reference proteome</keyword>
<accession>A0A8J5SSP0</accession>
<name>A0A8J5SSP0_ZIZPA</name>
<evidence type="ECO:0000313" key="2">
    <source>
        <dbReference type="EMBL" id="KAG8066295.1"/>
    </source>
</evidence>
<reference evidence="2" key="2">
    <citation type="submission" date="2021-02" db="EMBL/GenBank/DDBJ databases">
        <authorList>
            <person name="Kimball J.A."/>
            <person name="Haas M.W."/>
            <person name="Macchietto M."/>
            <person name="Kono T."/>
            <person name="Duquette J."/>
            <person name="Shao M."/>
        </authorList>
    </citation>
    <scope>NUCLEOTIDE SEQUENCE</scope>
    <source>
        <tissue evidence="2">Fresh leaf tissue</tissue>
    </source>
</reference>
<keyword evidence="1" id="KW-0812">Transmembrane</keyword>
<reference evidence="2" key="1">
    <citation type="journal article" date="2021" name="bioRxiv">
        <title>Whole Genome Assembly and Annotation of Northern Wild Rice, Zizania palustris L., Supports a Whole Genome Duplication in the Zizania Genus.</title>
        <authorList>
            <person name="Haas M."/>
            <person name="Kono T."/>
            <person name="Macchietto M."/>
            <person name="Millas R."/>
            <person name="McGilp L."/>
            <person name="Shao M."/>
            <person name="Duquette J."/>
            <person name="Hirsch C.N."/>
            <person name="Kimball J."/>
        </authorList>
    </citation>
    <scope>NUCLEOTIDE SEQUENCE</scope>
    <source>
        <tissue evidence="2">Fresh leaf tissue</tissue>
    </source>
</reference>
<sequence>MLTRTNTRGRAVAAARPPHRHFAHRWTRPMQPQRRERAPRNGPGADFVGTGFAAVATAVSFLTLSTVGGGDGDGDGPAVHGDDQWQVVLAFALLAAGLLCVMHGMMLRDGAARAPAFVRRAADAAAAALLNAGGPARLVPMPMPLPLALTILLLCPLLEAWFDFI</sequence>
<dbReference type="EMBL" id="JAAALK010000285">
    <property type="protein sequence ID" value="KAG8066294.1"/>
    <property type="molecule type" value="Genomic_DNA"/>
</dbReference>
<dbReference type="AlphaFoldDB" id="A0A8J5SSP0"/>
<feature type="transmembrane region" description="Helical" evidence="1">
    <location>
        <begin position="44"/>
        <end position="64"/>
    </location>
</feature>
<dbReference type="EMBL" id="JAAALK010000285">
    <property type="protein sequence ID" value="KAG8066295.1"/>
    <property type="molecule type" value="Genomic_DNA"/>
</dbReference>